<evidence type="ECO:0000256" key="1">
    <source>
        <dbReference type="SAM" id="SignalP"/>
    </source>
</evidence>
<evidence type="ECO:0000313" key="3">
    <source>
        <dbReference type="Proteomes" id="UP001143307"/>
    </source>
</evidence>
<proteinExistence type="predicted"/>
<feature type="signal peptide" evidence="1">
    <location>
        <begin position="1"/>
        <end position="23"/>
    </location>
</feature>
<keyword evidence="1" id="KW-0732">Signal</keyword>
<name>A0ABT3SZB1_9GAMM</name>
<evidence type="ECO:0000313" key="2">
    <source>
        <dbReference type="EMBL" id="MCX2975343.1"/>
    </source>
</evidence>
<dbReference type="EMBL" id="SHNP01000007">
    <property type="protein sequence ID" value="MCX2975343.1"/>
    <property type="molecule type" value="Genomic_DNA"/>
</dbReference>
<feature type="chain" id="PRO_5046036975" evidence="1">
    <location>
        <begin position="24"/>
        <end position="145"/>
    </location>
</feature>
<keyword evidence="3" id="KW-1185">Reference proteome</keyword>
<gene>
    <name evidence="2" type="ORF">EYC87_17315</name>
</gene>
<accession>A0ABT3SZB1</accession>
<reference evidence="2" key="1">
    <citation type="submission" date="2019-02" db="EMBL/GenBank/DDBJ databases">
        <authorList>
            <person name="Li S.-H."/>
        </authorList>
    </citation>
    <scope>NUCLEOTIDE SEQUENCE</scope>
    <source>
        <strain evidence="2">IMCC8485</strain>
    </source>
</reference>
<comment type="caution">
    <text evidence="2">The sequence shown here is derived from an EMBL/GenBank/DDBJ whole genome shotgun (WGS) entry which is preliminary data.</text>
</comment>
<dbReference type="RefSeq" id="WP_279253981.1">
    <property type="nucleotide sequence ID" value="NZ_SHNP01000007.1"/>
</dbReference>
<protein>
    <submittedName>
        <fullName evidence="2">Uncharacterized protein</fullName>
    </submittedName>
</protein>
<sequence length="145" mass="15000">MKKIIWSIGFAWLLAVSSFYASAASEQVTEVVIASLDNGNDHGVVIESLMREPFSFSLIQATLAAVEAGGEGESDAFAMAGIASATSLPEAEAVAAVLRSTDVDENVLDTAMEQYVQLMSQPFINSDAVDTPGGGGLSSPVSPAN</sequence>
<dbReference type="Proteomes" id="UP001143307">
    <property type="component" value="Unassembled WGS sequence"/>
</dbReference>
<organism evidence="2 3">
    <name type="scientific">Candidatus Seongchinamella marina</name>
    <dbReference type="NCBI Taxonomy" id="2518990"/>
    <lineage>
        <taxon>Bacteria</taxon>
        <taxon>Pseudomonadati</taxon>
        <taxon>Pseudomonadota</taxon>
        <taxon>Gammaproteobacteria</taxon>
        <taxon>Cellvibrionales</taxon>
        <taxon>Halieaceae</taxon>
        <taxon>Seongchinamella</taxon>
    </lineage>
</organism>